<organism evidence="1 2">
    <name type="scientific">Naganishia adeliensis</name>
    <dbReference type="NCBI Taxonomy" id="92952"/>
    <lineage>
        <taxon>Eukaryota</taxon>
        <taxon>Fungi</taxon>
        <taxon>Dikarya</taxon>
        <taxon>Basidiomycota</taxon>
        <taxon>Agaricomycotina</taxon>
        <taxon>Tremellomycetes</taxon>
        <taxon>Filobasidiales</taxon>
        <taxon>Filobasidiaceae</taxon>
        <taxon>Naganishia</taxon>
    </lineage>
</organism>
<reference evidence="1" key="1">
    <citation type="submission" date="2023-04" db="EMBL/GenBank/DDBJ databases">
        <title>Draft Genome sequencing of Naganishia species isolated from polar environments using Oxford Nanopore Technology.</title>
        <authorList>
            <person name="Leo P."/>
            <person name="Venkateswaran K."/>
        </authorList>
    </citation>
    <scope>NUCLEOTIDE SEQUENCE</scope>
    <source>
        <strain evidence="1">MNA-CCFEE 5262</strain>
    </source>
</reference>
<dbReference type="EMBL" id="JASBWS010000148">
    <property type="protein sequence ID" value="KAJ9093787.1"/>
    <property type="molecule type" value="Genomic_DNA"/>
</dbReference>
<accession>A0ACC2V3F7</accession>
<evidence type="ECO:0000313" key="1">
    <source>
        <dbReference type="EMBL" id="KAJ9093787.1"/>
    </source>
</evidence>
<gene>
    <name evidence="1" type="ORF">QFC20_007054</name>
</gene>
<proteinExistence type="predicted"/>
<evidence type="ECO:0000313" key="2">
    <source>
        <dbReference type="Proteomes" id="UP001230649"/>
    </source>
</evidence>
<sequence>MTSKRAASSTPTLSHATPRAIPGSASSENLHQHTHIRDRQRRASGTPTSLPRRESESVGGRSTRARVGPLPKNGPGNPLFPPLPPKVVKPRTSSQMKLESMEGVQKIEEGDDEEQGDQQVKKEGERDPEDWEEYSLKQRKQRGFASTGDEAVETDAKDEQQTREEDHETMTSGLSENEAGNESGEEGQADDAKSTATVTAEPERIEQSESKPQQEDVDSQTSFEKRPLRTRGAAETSNAMTKDSDANQHGEAIDVDQDVKPSPDNEEDVGKENDDEFSPDGLVGRETAGQVDANGDVTRCICGREADIDAMMIQCDHCNVWQHGACVGIWGDEEAPDEYFCELCKPNLHAPLKRFLRQRQKQGLGFAVPTPSDLKHYYYNSDRNKPSQSKRWTDPSVIKDESTSPPRPATTVAAPQSKHNSASHAASSRSHKAKAHSPVVDSRRSVGAGHRALSGVSDKSHNDFKAPGGTSVRPGGTSTRRFSNTSSSDSPTSANGAATGTGKGKEVPLGPVKKRSTMNSRDAAYEEAIAASLREAANGGSGSAGESGATGTRSRRGVTESQEYAQEEEEAAKKGKKSNSSSASAVAQGAARGIKRSRQEEEEMDETGDDMYVAGGGRKGKKKKDDEANKPKHPNQYTYRAKTGASGSSTAIPIQSALGPPEKPRAMPHSPSKKQAPSAVSGSNAASRRLGGGGTRGGTPSSVSGSTIGQGSGGGGISSSSSLSWNLPDHLAPFAYTLPSNPPSMLEIITPRPAQSGKYKSTSDAPIAHDPANGETPTHFEAPTKIRYPTKRMTIGEMRKRVRNLLEFVGRVQGEEDKRGERAKLLELGVPSSAVASSEEPARDEAKVVEAREITTDTMDVDQEAGPVADDKADQVVDAKTEEVAAEDQPMSVDEADATTSTAQPGDKKESLAHNTSLNGGSNQSTELQPSAEVSPEKTKTTGDVDMTTAAAEGPSELSATLPAEETTVPPPTAPAAATTEPAQPAQSKSSQLLAELTSDLIRFQMMFEVGGSVFAAPQGMNGGGGEEE</sequence>
<name>A0ACC2V3F7_9TREE</name>
<dbReference type="Proteomes" id="UP001230649">
    <property type="component" value="Unassembled WGS sequence"/>
</dbReference>
<comment type="caution">
    <text evidence="1">The sequence shown here is derived from an EMBL/GenBank/DDBJ whole genome shotgun (WGS) entry which is preliminary data.</text>
</comment>
<protein>
    <submittedName>
        <fullName evidence="1">Uncharacterized protein</fullName>
    </submittedName>
</protein>
<keyword evidence="2" id="KW-1185">Reference proteome</keyword>